<keyword evidence="4 7" id="KW-0812">Transmembrane</keyword>
<evidence type="ECO:0000259" key="8">
    <source>
        <dbReference type="Pfam" id="PF07715"/>
    </source>
</evidence>
<organism evidence="10 11">
    <name type="scientific">Aquirufa esocilacus</name>
    <dbReference type="NCBI Taxonomy" id="3096513"/>
    <lineage>
        <taxon>Bacteria</taxon>
        <taxon>Pseudomonadati</taxon>
        <taxon>Bacteroidota</taxon>
        <taxon>Cytophagia</taxon>
        <taxon>Cytophagales</taxon>
        <taxon>Flectobacillaceae</taxon>
        <taxon>Aquirufa</taxon>
    </lineage>
</organism>
<reference evidence="10 11" key="1">
    <citation type="submission" date="2024-03" db="EMBL/GenBank/DDBJ databases">
        <title>Aquirufa genome sequencing.</title>
        <authorList>
            <person name="Pitt A."/>
            <person name="Hahn M.W."/>
        </authorList>
    </citation>
    <scope>NUCLEOTIDE SEQUENCE [LARGE SCALE GENOMIC DNA]</scope>
    <source>
        <strain evidence="10 11">HETE-83D</strain>
    </source>
</reference>
<evidence type="ECO:0000256" key="3">
    <source>
        <dbReference type="ARBA" id="ARBA00022452"/>
    </source>
</evidence>
<proteinExistence type="inferred from homology"/>
<evidence type="ECO:0000256" key="7">
    <source>
        <dbReference type="PROSITE-ProRule" id="PRU01360"/>
    </source>
</evidence>
<dbReference type="Gene3D" id="2.40.170.20">
    <property type="entry name" value="TonB-dependent receptor, beta-barrel domain"/>
    <property type="match status" value="1"/>
</dbReference>
<dbReference type="InterPro" id="IPR037066">
    <property type="entry name" value="Plug_dom_sf"/>
</dbReference>
<dbReference type="EMBL" id="JBBKXX010000003">
    <property type="protein sequence ID" value="MFD3408871.1"/>
    <property type="molecule type" value="Genomic_DNA"/>
</dbReference>
<protein>
    <submittedName>
        <fullName evidence="10">TonB-dependent receptor</fullName>
    </submittedName>
</protein>
<evidence type="ECO:0000256" key="4">
    <source>
        <dbReference type="ARBA" id="ARBA00022692"/>
    </source>
</evidence>
<comment type="similarity">
    <text evidence="7">Belongs to the TonB-dependent receptor family.</text>
</comment>
<comment type="subcellular location">
    <subcellularLocation>
        <location evidence="1 7">Cell outer membrane</location>
        <topology evidence="1 7">Multi-pass membrane protein</topology>
    </subcellularLocation>
</comment>
<dbReference type="Pfam" id="PF14905">
    <property type="entry name" value="OMP_b-brl_3"/>
    <property type="match status" value="1"/>
</dbReference>
<evidence type="ECO:0000313" key="10">
    <source>
        <dbReference type="EMBL" id="MFD3408871.1"/>
    </source>
</evidence>
<evidence type="ECO:0000256" key="2">
    <source>
        <dbReference type="ARBA" id="ARBA00022448"/>
    </source>
</evidence>
<dbReference type="PROSITE" id="PS52016">
    <property type="entry name" value="TONB_DEPENDENT_REC_3"/>
    <property type="match status" value="1"/>
</dbReference>
<dbReference type="InterPro" id="IPR039426">
    <property type="entry name" value="TonB-dep_rcpt-like"/>
</dbReference>
<feature type="domain" description="TonB-dependent receptor plug" evidence="8">
    <location>
        <begin position="57"/>
        <end position="133"/>
    </location>
</feature>
<dbReference type="RefSeq" id="WP_377981233.1">
    <property type="nucleotide sequence ID" value="NZ_JBBKXX010000003.1"/>
</dbReference>
<keyword evidence="5 7" id="KW-0472">Membrane</keyword>
<dbReference type="InterPro" id="IPR041700">
    <property type="entry name" value="OMP_b-brl_3"/>
</dbReference>
<keyword evidence="3 7" id="KW-1134">Transmembrane beta strand</keyword>
<dbReference type="InterPro" id="IPR012910">
    <property type="entry name" value="Plug_dom"/>
</dbReference>
<keyword evidence="6 7" id="KW-0998">Cell outer membrane</keyword>
<accession>A0ABW6DJL9</accession>
<evidence type="ECO:0000259" key="9">
    <source>
        <dbReference type="Pfam" id="PF14905"/>
    </source>
</evidence>
<name>A0ABW6DJL9_9BACT</name>
<evidence type="ECO:0000256" key="1">
    <source>
        <dbReference type="ARBA" id="ARBA00004571"/>
    </source>
</evidence>
<dbReference type="SUPFAM" id="SSF56935">
    <property type="entry name" value="Porins"/>
    <property type="match status" value="1"/>
</dbReference>
<feature type="domain" description="Outer membrane protein beta-barrel" evidence="9">
    <location>
        <begin position="299"/>
        <end position="680"/>
    </location>
</feature>
<evidence type="ECO:0000313" key="11">
    <source>
        <dbReference type="Proteomes" id="UP001598019"/>
    </source>
</evidence>
<dbReference type="Pfam" id="PF07715">
    <property type="entry name" value="Plug"/>
    <property type="match status" value="1"/>
</dbReference>
<dbReference type="InterPro" id="IPR036942">
    <property type="entry name" value="Beta-barrel_TonB_sf"/>
</dbReference>
<keyword evidence="2 7" id="KW-0813">Transport</keyword>
<dbReference type="Gene3D" id="2.170.130.10">
    <property type="entry name" value="TonB-dependent receptor, plug domain"/>
    <property type="match status" value="1"/>
</dbReference>
<comment type="caution">
    <text evidence="10">The sequence shown here is derived from an EMBL/GenBank/DDBJ whole genome shotgun (WGS) entry which is preliminary data.</text>
</comment>
<keyword evidence="10" id="KW-0675">Receptor</keyword>
<dbReference type="PANTHER" id="PTHR40980:SF4">
    <property type="entry name" value="TONB-DEPENDENT RECEPTOR-LIKE BETA-BARREL DOMAIN-CONTAINING PROTEIN"/>
    <property type="match status" value="1"/>
</dbReference>
<evidence type="ECO:0000256" key="5">
    <source>
        <dbReference type="ARBA" id="ARBA00023136"/>
    </source>
</evidence>
<gene>
    <name evidence="10" type="ORF">SKC37_09405</name>
</gene>
<dbReference type="PANTHER" id="PTHR40980">
    <property type="entry name" value="PLUG DOMAIN-CONTAINING PROTEIN"/>
    <property type="match status" value="1"/>
</dbReference>
<dbReference type="Proteomes" id="UP001598019">
    <property type="component" value="Unassembled WGS sequence"/>
</dbReference>
<sequence>MHKFLFLLFPFYAFAQKDTLLTKSLQEVRVNGIRSEYTSDPSKKVFQVGANLTNVGGNLYDVLSNIPSIYVTSDGNVNYRGNQNLTIYFDGKPSGILSSSRANALSLYPADQIDRIEIISNPGAKYSAEGSSGILNIILKKGSKTESLRINSNLGTNDKYALSATYAKGYKRWTHLVDLNLRQNTRNNYQYLYRENPSPFGFSQIAQTTNEINRDYNQSIRLNSIYTFSKDRTLGISFIGRLSSDHNSEVRYNKSEFSYAADRFYARDADKKGSDFGFDLNLSYSPSANGKIDFLWIQNEGSDANQFYQHYFYGDFDTPNPNIPVRNERSSASSANSTLLLQGDWTKSFSKKLSLDYGFKLNSRFFENSFLYEKQKEGIYVKDGVRSNGFTYEEHIQAGYLSFSEKARYLQLDGGLRVEATEIAGDVQQNYVNLFPSLSILHPISSSQSISFALSSRITRPSYKSLNPFISFADPLNLNAGNPSLKPEKAMLLELSHVKDFKSISVSNSVFYREITGLVGRVRTFLDGDTTLTRYENISKSRAWGFENLSTWSVSKAFKITLSSSVYQTDLQGLINGTQVSENRWSWNSRLNQQVKWKNNWSAQLSGIYQSVQINPLGIISPYYTVDLGMKKDLGRLTINARINDLFNTQKTIYDSRPFGFVSDLERKKETRIYYIGFSYKFESKKMKEARERKRVNEEEIDIEE</sequence>
<keyword evidence="11" id="KW-1185">Reference proteome</keyword>
<evidence type="ECO:0000256" key="6">
    <source>
        <dbReference type="ARBA" id="ARBA00023237"/>
    </source>
</evidence>